<evidence type="ECO:0000256" key="10">
    <source>
        <dbReference type="SAM" id="Phobius"/>
    </source>
</evidence>
<feature type="transmembrane region" description="Helical" evidence="10">
    <location>
        <begin position="315"/>
        <end position="337"/>
    </location>
</feature>
<name>A0ABD3XX55_SINWO</name>
<evidence type="ECO:0000313" key="13">
    <source>
        <dbReference type="Proteomes" id="UP001634394"/>
    </source>
</evidence>
<dbReference type="EMBL" id="JBJQND010000001">
    <property type="protein sequence ID" value="KAL3890824.1"/>
    <property type="molecule type" value="Genomic_DNA"/>
</dbReference>
<organism evidence="12 13">
    <name type="scientific">Sinanodonta woodiana</name>
    <name type="common">Chinese pond mussel</name>
    <name type="synonym">Anodonta woodiana</name>
    <dbReference type="NCBI Taxonomy" id="1069815"/>
    <lineage>
        <taxon>Eukaryota</taxon>
        <taxon>Metazoa</taxon>
        <taxon>Spiralia</taxon>
        <taxon>Lophotrochozoa</taxon>
        <taxon>Mollusca</taxon>
        <taxon>Bivalvia</taxon>
        <taxon>Autobranchia</taxon>
        <taxon>Heteroconchia</taxon>
        <taxon>Palaeoheterodonta</taxon>
        <taxon>Unionida</taxon>
        <taxon>Unionoidea</taxon>
        <taxon>Unionidae</taxon>
        <taxon>Unioninae</taxon>
        <taxon>Sinanodonta</taxon>
    </lineage>
</organism>
<dbReference type="PANTHER" id="PTHR24238:SF47">
    <property type="entry name" value="ECDYSTEROIDS_DOPAMINE RECEPTOR-RELATED"/>
    <property type="match status" value="1"/>
</dbReference>
<dbReference type="PRINTS" id="PR00237">
    <property type="entry name" value="GPCRRHODOPSN"/>
</dbReference>
<comment type="subcellular location">
    <subcellularLocation>
        <location evidence="1">Membrane</location>
        <topology evidence="1">Multi-pass membrane protein</topology>
    </subcellularLocation>
</comment>
<keyword evidence="13" id="KW-1185">Reference proteome</keyword>
<feature type="transmembrane region" description="Helical" evidence="10">
    <location>
        <begin position="30"/>
        <end position="53"/>
    </location>
</feature>
<feature type="transmembrane region" description="Helical" evidence="10">
    <location>
        <begin position="357"/>
        <end position="376"/>
    </location>
</feature>
<keyword evidence="7 8" id="KW-0807">Transducer</keyword>
<dbReference type="Proteomes" id="UP001634394">
    <property type="component" value="Unassembled WGS sequence"/>
</dbReference>
<feature type="transmembrane region" description="Helical" evidence="10">
    <location>
        <begin position="104"/>
        <end position="124"/>
    </location>
</feature>
<keyword evidence="4 8" id="KW-0297">G-protein coupled receptor</keyword>
<reference evidence="12 13" key="1">
    <citation type="submission" date="2024-11" db="EMBL/GenBank/DDBJ databases">
        <title>Chromosome-level genome assembly of the freshwater bivalve Anodonta woodiana.</title>
        <authorList>
            <person name="Chen X."/>
        </authorList>
    </citation>
    <scope>NUCLEOTIDE SEQUENCE [LARGE SCALE GENOMIC DNA]</scope>
    <source>
        <strain evidence="12">MN2024</strain>
        <tissue evidence="12">Gills</tissue>
    </source>
</reference>
<dbReference type="CDD" id="cd00637">
    <property type="entry name" value="7tm_classA_rhodopsin-like"/>
    <property type="match status" value="1"/>
</dbReference>
<dbReference type="AlphaFoldDB" id="A0ABD3XX55"/>
<dbReference type="InterPro" id="IPR000276">
    <property type="entry name" value="GPCR_Rhodpsn"/>
</dbReference>
<evidence type="ECO:0000313" key="12">
    <source>
        <dbReference type="EMBL" id="KAL3890824.1"/>
    </source>
</evidence>
<keyword evidence="2 8" id="KW-0812">Transmembrane</keyword>
<dbReference type="GO" id="GO:0016020">
    <property type="term" value="C:membrane"/>
    <property type="evidence" value="ECO:0007669"/>
    <property type="project" value="UniProtKB-SubCell"/>
</dbReference>
<protein>
    <recommendedName>
        <fullName evidence="11">G-protein coupled receptors family 1 profile domain-containing protein</fullName>
    </recommendedName>
</protein>
<evidence type="ECO:0000256" key="5">
    <source>
        <dbReference type="ARBA" id="ARBA00023136"/>
    </source>
</evidence>
<dbReference type="Pfam" id="PF00001">
    <property type="entry name" value="7tm_1"/>
    <property type="match status" value="1"/>
</dbReference>
<evidence type="ECO:0000256" key="4">
    <source>
        <dbReference type="ARBA" id="ARBA00023040"/>
    </source>
</evidence>
<dbReference type="SUPFAM" id="SSF81321">
    <property type="entry name" value="Family A G protein-coupled receptor-like"/>
    <property type="match status" value="1"/>
</dbReference>
<accession>A0ABD3XX55</accession>
<dbReference type="GO" id="GO:0004930">
    <property type="term" value="F:G protein-coupled receptor activity"/>
    <property type="evidence" value="ECO:0007669"/>
    <property type="project" value="UniProtKB-KW"/>
</dbReference>
<feature type="transmembrane region" description="Helical" evidence="10">
    <location>
        <begin position="195"/>
        <end position="219"/>
    </location>
</feature>
<proteinExistence type="inferred from homology"/>
<evidence type="ECO:0000256" key="2">
    <source>
        <dbReference type="ARBA" id="ARBA00022692"/>
    </source>
</evidence>
<feature type="transmembrane region" description="Helical" evidence="10">
    <location>
        <begin position="145"/>
        <end position="165"/>
    </location>
</feature>
<comment type="similarity">
    <text evidence="8">Belongs to the G-protein coupled receptor 1 family.</text>
</comment>
<feature type="transmembrane region" description="Helical" evidence="10">
    <location>
        <begin position="65"/>
        <end position="89"/>
    </location>
</feature>
<comment type="caution">
    <text evidence="12">The sequence shown here is derived from an EMBL/GenBank/DDBJ whole genome shotgun (WGS) entry which is preliminary data.</text>
</comment>
<evidence type="ECO:0000259" key="11">
    <source>
        <dbReference type="PROSITE" id="PS50262"/>
    </source>
</evidence>
<evidence type="ECO:0000256" key="1">
    <source>
        <dbReference type="ARBA" id="ARBA00004141"/>
    </source>
</evidence>
<dbReference type="Gene3D" id="1.20.1070.10">
    <property type="entry name" value="Rhodopsin 7-helix transmembrane proteins"/>
    <property type="match status" value="1"/>
</dbReference>
<evidence type="ECO:0000256" key="8">
    <source>
        <dbReference type="RuleBase" id="RU000688"/>
    </source>
</evidence>
<evidence type="ECO:0000256" key="7">
    <source>
        <dbReference type="ARBA" id="ARBA00023224"/>
    </source>
</evidence>
<keyword evidence="5 10" id="KW-0472">Membrane</keyword>
<feature type="domain" description="G-protein coupled receptors family 1 profile" evidence="11">
    <location>
        <begin position="44"/>
        <end position="373"/>
    </location>
</feature>
<dbReference type="PROSITE" id="PS00237">
    <property type="entry name" value="G_PROTEIN_RECEP_F1_1"/>
    <property type="match status" value="1"/>
</dbReference>
<evidence type="ECO:0000256" key="9">
    <source>
        <dbReference type="SAM" id="MobiDB-lite"/>
    </source>
</evidence>
<dbReference type="PROSITE" id="PS50262">
    <property type="entry name" value="G_PROTEIN_RECEP_F1_2"/>
    <property type="match status" value="1"/>
</dbReference>
<keyword evidence="6 8" id="KW-0675">Receptor</keyword>
<feature type="region of interest" description="Disordered" evidence="9">
    <location>
        <begin position="255"/>
        <end position="305"/>
    </location>
</feature>
<dbReference type="InterPro" id="IPR017452">
    <property type="entry name" value="GPCR_Rhodpsn_7TM"/>
</dbReference>
<gene>
    <name evidence="12" type="ORF">ACJMK2_003099</name>
</gene>
<evidence type="ECO:0000256" key="6">
    <source>
        <dbReference type="ARBA" id="ARBA00023170"/>
    </source>
</evidence>
<dbReference type="PANTHER" id="PTHR24238">
    <property type="entry name" value="G-PROTEIN COUPLED RECEPTOR"/>
    <property type="match status" value="1"/>
</dbReference>
<keyword evidence="3 10" id="KW-1133">Transmembrane helix</keyword>
<evidence type="ECO:0000256" key="3">
    <source>
        <dbReference type="ARBA" id="ARBA00022989"/>
    </source>
</evidence>
<sequence length="394" mass="45785">MFTPLKNLPEGKNWTLDELNDIQVQLLTPVIAFISIVMVVGTVGNLLVLYVNIFVFKFGKSTYRYFIIILAFTDISFCMIGDTFILGVLHRPYKFTNILTCKSLRAFCYFNTLVSAMVLTVIALDRYRRICRPYEDQISIRKIKIIVPVIFVLSFIFSIPCFILYGRNTVQTGIANITGIQCFPDDVHKDTLFPIVYSMFLYTIFISLTISMSVFYTMLWRHIKKHTHRLRSYALSYRTEPNVYTSTTMVTSTENTKPLPNILDDSNEHTLPTIIDDPNKTVDPGSDTREQTKRNNNNNTNYKDNNEKGIRVSKMLFLVTAVFMLSYAPFLSLELLTFFDEQIIDNLDSTSTVVYQLFWRTFSINFMVNPLIYGVMDRRFRMECKRLVLQICRV</sequence>